<dbReference type="Proteomes" id="UP000242913">
    <property type="component" value="Unassembled WGS sequence"/>
</dbReference>
<evidence type="ECO:0000313" key="2">
    <source>
        <dbReference type="Proteomes" id="UP000242913"/>
    </source>
</evidence>
<evidence type="ECO:0000313" key="1">
    <source>
        <dbReference type="EMBL" id="OZC11083.1"/>
    </source>
</evidence>
<dbReference type="AlphaFoldDB" id="A0A183H0L4"/>
<reference evidence="1 2" key="1">
    <citation type="submission" date="2015-12" db="EMBL/GenBank/DDBJ databases">
        <title>Draft genome of the nematode, Onchocerca flexuosa.</title>
        <authorList>
            <person name="Mitreva M."/>
        </authorList>
    </citation>
    <scope>NUCLEOTIDE SEQUENCE [LARGE SCALE GENOMIC DNA]</scope>
    <source>
        <strain evidence="1">Red Deer</strain>
    </source>
</reference>
<dbReference type="EMBL" id="KZ269982">
    <property type="protein sequence ID" value="OZC11083.1"/>
    <property type="molecule type" value="Genomic_DNA"/>
</dbReference>
<organism evidence="3">
    <name type="scientific">Onchocerca flexuosa</name>
    <dbReference type="NCBI Taxonomy" id="387005"/>
    <lineage>
        <taxon>Eukaryota</taxon>
        <taxon>Metazoa</taxon>
        <taxon>Ecdysozoa</taxon>
        <taxon>Nematoda</taxon>
        <taxon>Chromadorea</taxon>
        <taxon>Rhabditida</taxon>
        <taxon>Spirurina</taxon>
        <taxon>Spiruromorpha</taxon>
        <taxon>Filarioidea</taxon>
        <taxon>Onchocercidae</taxon>
        <taxon>Onchocerca</taxon>
    </lineage>
</organism>
<gene>
    <name evidence="1" type="ORF">X798_01909</name>
</gene>
<name>A0A183H0L4_9BILA</name>
<accession>A0A183H0L4</accession>
<dbReference type="WBParaSite" id="OFLC_0000102301-mRNA-1">
    <property type="protein sequence ID" value="OFLC_0000102301-mRNA-1"/>
    <property type="gene ID" value="OFLC_0000102301"/>
</dbReference>
<evidence type="ECO:0000313" key="3">
    <source>
        <dbReference type="WBParaSite" id="OFLC_0000102301-mRNA-1"/>
    </source>
</evidence>
<proteinExistence type="predicted"/>
<sequence>MPSRLGPRSGSAVVQQIPRQVSVPIVPDINTHKYRTCRTNIVKSVATEDFYQLERPDVLQQRSGLLESRKYDESKLS</sequence>
<reference evidence="3" key="2">
    <citation type="submission" date="2016-06" db="UniProtKB">
        <authorList>
            <consortium name="WormBaseParasite"/>
        </authorList>
    </citation>
    <scope>IDENTIFICATION</scope>
</reference>
<protein>
    <submittedName>
        <fullName evidence="3">Kinesin motor domain-containing protein</fullName>
    </submittedName>
</protein>
<keyword evidence="2" id="KW-1185">Reference proteome</keyword>